<evidence type="ECO:0000313" key="1">
    <source>
        <dbReference type="EMBL" id="MBA5629551.1"/>
    </source>
</evidence>
<gene>
    <name evidence="1" type="ORF">HU137_07180</name>
</gene>
<comment type="caution">
    <text evidence="1">The sequence shown here is derived from an EMBL/GenBank/DDBJ whole genome shotgun (WGS) entry which is preliminary data.</text>
</comment>
<protein>
    <recommendedName>
        <fullName evidence="3">Outer membrane protein beta-barrel domain-containing protein</fullName>
    </recommendedName>
</protein>
<proteinExistence type="predicted"/>
<evidence type="ECO:0000313" key="2">
    <source>
        <dbReference type="Proteomes" id="UP000552241"/>
    </source>
</evidence>
<dbReference type="AlphaFoldDB" id="A0A838ZIR5"/>
<sequence length="171" mass="18960">MKKLLGILIIVCVFGNSKAQEKGGLMSHLLVNVGYANLNGNYFKLGPEVYLTQTNGNLIDLSATANMAYFDKQFVVVPELGIGYQFNAKKVKNRIDPYREYVNSTFYSARVNVSPWNVTPEIGIAMAGIVEANVGYSFQFADHDHTSFDGIKFGLTIHIPTIYFVSEAGLY</sequence>
<reference evidence="1 2" key="1">
    <citation type="submission" date="2020-07" db="EMBL/GenBank/DDBJ databases">
        <title>Moheibacter lacus sp. nov., a member of the family Flavobacteriaceae isolated from freshwater lake sediment.</title>
        <authorList>
            <person name="Liu Y."/>
        </authorList>
    </citation>
    <scope>NUCLEOTIDE SEQUENCE [LARGE SCALE GENOMIC DNA]</scope>
    <source>
        <strain evidence="1 2">BDHS18</strain>
    </source>
</reference>
<dbReference type="EMBL" id="JACDZE010000001">
    <property type="protein sequence ID" value="MBA5629551.1"/>
    <property type="molecule type" value="Genomic_DNA"/>
</dbReference>
<dbReference type="Proteomes" id="UP000552241">
    <property type="component" value="Unassembled WGS sequence"/>
</dbReference>
<evidence type="ECO:0008006" key="3">
    <source>
        <dbReference type="Google" id="ProtNLM"/>
    </source>
</evidence>
<accession>A0A838ZIR5</accession>
<organism evidence="1 2">
    <name type="scientific">Moheibacter lacus</name>
    <dbReference type="NCBI Taxonomy" id="2745851"/>
    <lineage>
        <taxon>Bacteria</taxon>
        <taxon>Pseudomonadati</taxon>
        <taxon>Bacteroidota</taxon>
        <taxon>Flavobacteriia</taxon>
        <taxon>Flavobacteriales</taxon>
        <taxon>Weeksellaceae</taxon>
        <taxon>Moheibacter</taxon>
    </lineage>
</organism>
<name>A0A838ZIR5_9FLAO</name>
<dbReference type="RefSeq" id="WP_182043102.1">
    <property type="nucleotide sequence ID" value="NZ_JACDZE010000001.1"/>
</dbReference>
<keyword evidence="2" id="KW-1185">Reference proteome</keyword>